<keyword evidence="2" id="KW-1185">Reference proteome</keyword>
<name>A0A2I0R4K3_9FLAO</name>
<reference evidence="1 2" key="1">
    <citation type="submission" date="2017-12" db="EMBL/GenBank/DDBJ databases">
        <title>The draft genome sequence of Brumimicrobium saltpan LHR20.</title>
        <authorList>
            <person name="Do Z.-J."/>
            <person name="Luo H.-R."/>
        </authorList>
    </citation>
    <scope>NUCLEOTIDE SEQUENCE [LARGE SCALE GENOMIC DNA]</scope>
    <source>
        <strain evidence="1 2">LHR20</strain>
    </source>
</reference>
<dbReference type="RefSeq" id="WP_101333536.1">
    <property type="nucleotide sequence ID" value="NZ_PJNI01000002.1"/>
</dbReference>
<organism evidence="1 2">
    <name type="scientific">Brumimicrobium salinarum</name>
    <dbReference type="NCBI Taxonomy" id="2058658"/>
    <lineage>
        <taxon>Bacteria</taxon>
        <taxon>Pseudomonadati</taxon>
        <taxon>Bacteroidota</taxon>
        <taxon>Flavobacteriia</taxon>
        <taxon>Flavobacteriales</taxon>
        <taxon>Crocinitomicaceae</taxon>
        <taxon>Brumimicrobium</taxon>
    </lineage>
</organism>
<evidence type="ECO:0008006" key="3">
    <source>
        <dbReference type="Google" id="ProtNLM"/>
    </source>
</evidence>
<accession>A0A2I0R4K3</accession>
<dbReference type="OrthoDB" id="5624888at2"/>
<evidence type="ECO:0000313" key="2">
    <source>
        <dbReference type="Proteomes" id="UP000236654"/>
    </source>
</evidence>
<proteinExistence type="predicted"/>
<sequence>MIHYRLLLLFFSILLLTACVNEAKPVRVIPEYSKWKEMSVTASAYNSLHHQTSGNPALAAWGDTLKPGMKTIAVSRDLIGMGLDHNTRIKIEGLDGYYLVKDKMNRRWKNKIDIYMGVNVEKAREWGKKQLKYT</sequence>
<protein>
    <recommendedName>
        <fullName evidence="3">3D domain-containing protein</fullName>
    </recommendedName>
</protein>
<dbReference type="AlphaFoldDB" id="A0A2I0R4K3"/>
<dbReference type="PROSITE" id="PS51257">
    <property type="entry name" value="PROKAR_LIPOPROTEIN"/>
    <property type="match status" value="1"/>
</dbReference>
<dbReference type="Proteomes" id="UP000236654">
    <property type="component" value="Unassembled WGS sequence"/>
</dbReference>
<dbReference type="EMBL" id="PJNI01000002">
    <property type="protein sequence ID" value="PKR81522.1"/>
    <property type="molecule type" value="Genomic_DNA"/>
</dbReference>
<gene>
    <name evidence="1" type="ORF">CW751_03065</name>
</gene>
<dbReference type="CDD" id="cd22784">
    <property type="entry name" value="DPBB_MltA_YuiC-like"/>
    <property type="match status" value="1"/>
</dbReference>
<evidence type="ECO:0000313" key="1">
    <source>
        <dbReference type="EMBL" id="PKR81522.1"/>
    </source>
</evidence>
<comment type="caution">
    <text evidence="1">The sequence shown here is derived from an EMBL/GenBank/DDBJ whole genome shotgun (WGS) entry which is preliminary data.</text>
</comment>